<reference evidence="11" key="1">
    <citation type="submission" date="2025-08" db="UniProtKB">
        <authorList>
            <consortium name="RefSeq"/>
        </authorList>
    </citation>
    <scope>IDENTIFICATION</scope>
</reference>
<dbReference type="RefSeq" id="XP_033772814.1">
    <property type="nucleotide sequence ID" value="XM_033916923.1"/>
</dbReference>
<dbReference type="PANTHER" id="PTHR34093">
    <property type="entry name" value="CHLORIDE CHANNEL CLIC-LIKE PROTEIN 1"/>
    <property type="match status" value="1"/>
</dbReference>
<gene>
    <name evidence="11" type="primary">CLCC1</name>
</gene>
<dbReference type="KEGG" id="gsh:117346809"/>
<feature type="signal peptide" evidence="9">
    <location>
        <begin position="1"/>
        <end position="35"/>
    </location>
</feature>
<keyword evidence="4 8" id="KW-0812">Transmembrane</keyword>
<evidence type="ECO:0000256" key="6">
    <source>
        <dbReference type="ARBA" id="ARBA00023136"/>
    </source>
</evidence>
<feature type="transmembrane region" description="Helical" evidence="8">
    <location>
        <begin position="237"/>
        <end position="254"/>
    </location>
</feature>
<sequence>MIAAFHSPRSCFWKRSTMLISWFLHAFLLVLYAQAQGDEWIDPTDMLNYDAASGKMRQTPTVNHDEVNVKSSEAISQTSCLAEIEECQRQQENLLLKVEECNKREQAKLQGSSSNPVLKRYLNKILIEAEKLGLPDEINTEGHYDAEIILTRQTLSKFSKFLNDEDWKPGSLDDALSDVLINFKLHDYEAWQWEFEDYFGIQPFTLFMILLSLLCIISLIATELWTHISWFTQLKRLLVISIILSFGWNWMYLYKVEFAKHQADMVKKGHFVSSCVTKMDWSESLIGWLKASWTFQSDDPCEQYHKTLLVNPILMVPPTKALVLTYTHFVTEPLKHVGQGMGQFTKGLLNEIPMLLQIPVLILMALAVLGFCYGAGRSVGTFRHLPGFHEENPPACIDQPGRKQPQIDFIRPHGGGAGDCDNDASDEKKSSRPQLKGIKPEVMRKADTTDSLDQATGKDQHSLPSHLSEDENQSSTWKSMEQACGETEVQQIRSGGTQLLKEEDGLNCSSDTKNNQNIITSEVLQKMEDYEQFIDLYTAE</sequence>
<feature type="transmembrane region" description="Helical" evidence="8">
    <location>
        <begin position="354"/>
        <end position="375"/>
    </location>
</feature>
<protein>
    <recommendedName>
        <fullName evidence="3">Chloride channel CLIC-like protein 1</fullName>
    </recommendedName>
</protein>
<comment type="similarity">
    <text evidence="2">Belongs to the chloride channel MCLC family.</text>
</comment>
<dbReference type="GeneID" id="117346809"/>
<dbReference type="Proteomes" id="UP000515159">
    <property type="component" value="Chromosome 12"/>
</dbReference>
<feature type="chain" id="PRO_5028086014" description="Chloride channel CLIC-like protein 1" evidence="9">
    <location>
        <begin position="36"/>
        <end position="540"/>
    </location>
</feature>
<evidence type="ECO:0000256" key="7">
    <source>
        <dbReference type="SAM" id="MobiDB-lite"/>
    </source>
</evidence>
<evidence type="ECO:0000256" key="4">
    <source>
        <dbReference type="ARBA" id="ARBA00022692"/>
    </source>
</evidence>
<keyword evidence="5 8" id="KW-1133">Transmembrane helix</keyword>
<dbReference type="InParanoid" id="A0A6P8NQ35"/>
<evidence type="ECO:0000313" key="11">
    <source>
        <dbReference type="RefSeq" id="XP_033772814.1"/>
    </source>
</evidence>
<evidence type="ECO:0000256" key="5">
    <source>
        <dbReference type="ARBA" id="ARBA00022989"/>
    </source>
</evidence>
<dbReference type="Pfam" id="PF05934">
    <property type="entry name" value="MCLC"/>
    <property type="match status" value="1"/>
</dbReference>
<evidence type="ECO:0000313" key="10">
    <source>
        <dbReference type="Proteomes" id="UP000515159"/>
    </source>
</evidence>
<dbReference type="GO" id="GO:0005254">
    <property type="term" value="F:chloride channel activity"/>
    <property type="evidence" value="ECO:0007669"/>
    <property type="project" value="TreeGrafter"/>
</dbReference>
<comment type="subcellular location">
    <subcellularLocation>
        <location evidence="1">Membrane</location>
        <topology evidence="1">Multi-pass membrane protein</topology>
    </subcellularLocation>
</comment>
<feature type="transmembrane region" description="Helical" evidence="8">
    <location>
        <begin position="204"/>
        <end position="225"/>
    </location>
</feature>
<proteinExistence type="inferred from homology"/>
<dbReference type="FunCoup" id="A0A6P8NQ35">
    <property type="interactions" value="2143"/>
</dbReference>
<name>A0A6P8NQ35_GEOSA</name>
<keyword evidence="10" id="KW-1185">Reference proteome</keyword>
<evidence type="ECO:0000256" key="9">
    <source>
        <dbReference type="SAM" id="SignalP"/>
    </source>
</evidence>
<dbReference type="GO" id="GO:0016020">
    <property type="term" value="C:membrane"/>
    <property type="evidence" value="ECO:0007669"/>
    <property type="project" value="UniProtKB-SubCell"/>
</dbReference>
<evidence type="ECO:0000256" key="2">
    <source>
        <dbReference type="ARBA" id="ARBA00005944"/>
    </source>
</evidence>
<dbReference type="PANTHER" id="PTHR34093:SF1">
    <property type="entry name" value="CHLORIDE CHANNEL CLIC-LIKE PROTEIN 1"/>
    <property type="match status" value="1"/>
</dbReference>
<organism evidence="10 11">
    <name type="scientific">Geotrypetes seraphini</name>
    <name type="common">Gaboon caecilian</name>
    <name type="synonym">Caecilia seraphini</name>
    <dbReference type="NCBI Taxonomy" id="260995"/>
    <lineage>
        <taxon>Eukaryota</taxon>
        <taxon>Metazoa</taxon>
        <taxon>Chordata</taxon>
        <taxon>Craniata</taxon>
        <taxon>Vertebrata</taxon>
        <taxon>Euteleostomi</taxon>
        <taxon>Amphibia</taxon>
        <taxon>Gymnophiona</taxon>
        <taxon>Geotrypetes</taxon>
    </lineage>
</organism>
<evidence type="ECO:0000256" key="3">
    <source>
        <dbReference type="ARBA" id="ARBA00015571"/>
    </source>
</evidence>
<keyword evidence="6 8" id="KW-0472">Membrane</keyword>
<evidence type="ECO:0000256" key="8">
    <source>
        <dbReference type="SAM" id="Phobius"/>
    </source>
</evidence>
<accession>A0A6P8NQ35</accession>
<dbReference type="CTD" id="23155"/>
<feature type="region of interest" description="Disordered" evidence="7">
    <location>
        <begin position="393"/>
        <end position="485"/>
    </location>
</feature>
<evidence type="ECO:0000256" key="1">
    <source>
        <dbReference type="ARBA" id="ARBA00004141"/>
    </source>
</evidence>
<feature type="compositionally biased region" description="Basic and acidic residues" evidence="7">
    <location>
        <begin position="438"/>
        <end position="448"/>
    </location>
</feature>
<dbReference type="InterPro" id="IPR009231">
    <property type="entry name" value="Chloride_chnl_CLIC-like"/>
</dbReference>
<dbReference type="AlphaFoldDB" id="A0A6P8NQ35"/>
<dbReference type="OrthoDB" id="10037397at2759"/>
<keyword evidence="9" id="KW-0732">Signal</keyword>
<dbReference type="GO" id="GO:0005783">
    <property type="term" value="C:endoplasmic reticulum"/>
    <property type="evidence" value="ECO:0007669"/>
    <property type="project" value="TreeGrafter"/>
</dbReference>